<dbReference type="Proteomes" id="UP000885830">
    <property type="component" value="Unassembled WGS sequence"/>
</dbReference>
<dbReference type="EMBL" id="DRMJ01000200">
    <property type="protein sequence ID" value="HHL42769.1"/>
    <property type="molecule type" value="Genomic_DNA"/>
</dbReference>
<comment type="caution">
    <text evidence="1">The sequence shown here is derived from an EMBL/GenBank/DDBJ whole genome shotgun (WGS) entry which is preliminary data.</text>
</comment>
<accession>A0A7C5LTY4</accession>
<name>A0A7C5LTY4_9PROT</name>
<dbReference type="AlphaFoldDB" id="A0A7C5LTY4"/>
<proteinExistence type="predicted"/>
<reference evidence="1" key="1">
    <citation type="journal article" date="2020" name="mSystems">
        <title>Genome- and Community-Level Interaction Insights into Carbon Utilization and Element Cycling Functions of Hydrothermarchaeota in Hydrothermal Sediment.</title>
        <authorList>
            <person name="Zhou Z."/>
            <person name="Liu Y."/>
            <person name="Xu W."/>
            <person name="Pan J."/>
            <person name="Luo Z.H."/>
            <person name="Li M."/>
        </authorList>
    </citation>
    <scope>NUCLEOTIDE SEQUENCE [LARGE SCALE GENOMIC DNA]</scope>
    <source>
        <strain evidence="1">HyVt-485</strain>
    </source>
</reference>
<organism evidence="1">
    <name type="scientific">Hellea balneolensis</name>
    <dbReference type="NCBI Taxonomy" id="287478"/>
    <lineage>
        <taxon>Bacteria</taxon>
        <taxon>Pseudomonadati</taxon>
        <taxon>Pseudomonadota</taxon>
        <taxon>Alphaproteobacteria</taxon>
        <taxon>Maricaulales</taxon>
        <taxon>Robiginitomaculaceae</taxon>
        <taxon>Hellea</taxon>
    </lineage>
</organism>
<gene>
    <name evidence="1" type="ORF">ENJ42_04060</name>
</gene>
<sequence>MSYAMNLITHLQSVITENQGIVQVQLAKEDLARIEKLVELAQTHSDPAEMEKDALYIGWTKGDFRTHELSGPLKKLIRAVYDYVKLGPSEARETDIMNIWVEFHKLRLKVLVHCL</sequence>
<evidence type="ECO:0000313" key="1">
    <source>
        <dbReference type="EMBL" id="HHL42769.1"/>
    </source>
</evidence>
<protein>
    <submittedName>
        <fullName evidence="1">Uncharacterized protein</fullName>
    </submittedName>
</protein>